<dbReference type="VEuPathDB" id="FungiDB:PSHT_16323"/>
<dbReference type="Proteomes" id="UP000238274">
    <property type="component" value="Unassembled WGS sequence"/>
</dbReference>
<evidence type="ECO:0000313" key="2">
    <source>
        <dbReference type="Proteomes" id="UP000238274"/>
    </source>
</evidence>
<dbReference type="EMBL" id="PKSM01000507">
    <property type="protein sequence ID" value="POV94253.1"/>
    <property type="molecule type" value="Genomic_DNA"/>
</dbReference>
<comment type="caution">
    <text evidence="1">The sequence shown here is derived from an EMBL/GenBank/DDBJ whole genome shotgun (WGS) entry which is preliminary data.</text>
</comment>
<protein>
    <submittedName>
        <fullName evidence="1">Uncharacterized protein</fullName>
    </submittedName>
</protein>
<dbReference type="AlphaFoldDB" id="A0A2S4UAE8"/>
<gene>
    <name evidence="1" type="ORF">PSHT_16323</name>
</gene>
<reference evidence="2" key="2">
    <citation type="journal article" date="2018" name="BMC Genomics">
        <title>Genomic insights into host adaptation between the wheat stripe rust pathogen (Puccinia striiformis f. sp. tritici) and the barley stripe rust pathogen (Puccinia striiformis f. sp. hordei).</title>
        <authorList>
            <person name="Xia C."/>
            <person name="Wang M."/>
            <person name="Yin C."/>
            <person name="Cornejo O.E."/>
            <person name="Hulbert S.H."/>
            <person name="Chen X."/>
        </authorList>
    </citation>
    <scope>NUCLEOTIDE SEQUENCE [LARGE SCALE GENOMIC DNA]</scope>
    <source>
        <strain evidence="2">93TX-2</strain>
    </source>
</reference>
<reference evidence="1 2" key="1">
    <citation type="submission" date="2017-12" db="EMBL/GenBank/DDBJ databases">
        <title>Gene loss provides genomic basis for host adaptation in cereal stripe rust fungi.</title>
        <authorList>
            <person name="Xia C."/>
        </authorList>
    </citation>
    <scope>NUCLEOTIDE SEQUENCE [LARGE SCALE GENOMIC DNA]</scope>
    <source>
        <strain evidence="1 2">93TX-2</strain>
    </source>
</reference>
<proteinExistence type="predicted"/>
<reference evidence="2" key="3">
    <citation type="journal article" date="2018" name="Mol. Plant Microbe Interact.">
        <title>Genome sequence resources for the wheat stripe rust pathogen (Puccinia striiformis f. sp. tritici) and the barley stripe rust pathogen (Puccinia striiformis f. sp. hordei).</title>
        <authorList>
            <person name="Xia C."/>
            <person name="Wang M."/>
            <person name="Yin C."/>
            <person name="Cornejo O.E."/>
            <person name="Hulbert S.H."/>
            <person name="Chen X."/>
        </authorList>
    </citation>
    <scope>NUCLEOTIDE SEQUENCE [LARGE SCALE GENOMIC DNA]</scope>
    <source>
        <strain evidence="2">93TX-2</strain>
    </source>
</reference>
<name>A0A2S4UAE8_9BASI</name>
<accession>A0A2S4UAE8</accession>
<keyword evidence="2" id="KW-1185">Reference proteome</keyword>
<evidence type="ECO:0000313" key="1">
    <source>
        <dbReference type="EMBL" id="POV94253.1"/>
    </source>
</evidence>
<sequence>MSYSGQHTEGAWARLTRPYGKEATPILGVLRKRRFPSEQMGTESSLDAFPFILDPADSNPGVGQPNRRFILEIQTDSHHSIAIIELGNRASHKPITSQVSRCKHLIAKPSRRVSLQASKPSDAPFRVFLCASETSMRGVVEDCHIS</sequence>
<organism evidence="1 2">
    <name type="scientific">Puccinia striiformis</name>
    <dbReference type="NCBI Taxonomy" id="27350"/>
    <lineage>
        <taxon>Eukaryota</taxon>
        <taxon>Fungi</taxon>
        <taxon>Dikarya</taxon>
        <taxon>Basidiomycota</taxon>
        <taxon>Pucciniomycotina</taxon>
        <taxon>Pucciniomycetes</taxon>
        <taxon>Pucciniales</taxon>
        <taxon>Pucciniaceae</taxon>
        <taxon>Puccinia</taxon>
    </lineage>
</organism>